<reference evidence="2" key="1">
    <citation type="journal article" date="2012" name="Stand. Genomic Sci.">
        <title>Genome sequence of the Antarctic rhodopsins-containing flavobacterium Gillisia limnaea type strain (R-8282(T)).</title>
        <authorList>
            <person name="Riedel T."/>
            <person name="Held B."/>
            <person name="Nolan M."/>
            <person name="Lucas S."/>
            <person name="Lapidus A."/>
            <person name="Tice H."/>
            <person name="Del Rio T.G."/>
            <person name="Cheng J.F."/>
            <person name="Han C."/>
            <person name="Tapia R."/>
            <person name="Goodwin L.A."/>
            <person name="Pitluck S."/>
            <person name="Liolios K."/>
            <person name="Mavromatis K."/>
            <person name="Pagani I."/>
            <person name="Ivanova N."/>
            <person name="Mikhailova N."/>
            <person name="Pati A."/>
            <person name="Chen A."/>
            <person name="Palaniappan K."/>
            <person name="Land M."/>
            <person name="Rohde M."/>
            <person name="Tindall B.J."/>
            <person name="Detter J.C."/>
            <person name="Goker M."/>
            <person name="Bristow J."/>
            <person name="Eisen J.A."/>
            <person name="Markowitz V."/>
            <person name="Hugenholtz P."/>
            <person name="Kyrpides N.C."/>
            <person name="Klenk H.P."/>
            <person name="Woyke T."/>
        </authorList>
    </citation>
    <scope>NUCLEOTIDE SEQUENCE [LARGE SCALE GENOMIC DNA]</scope>
    <source>
        <strain evidence="2">DSM 15749 / LMG 21470 / R-8282</strain>
    </source>
</reference>
<evidence type="ECO:0000313" key="2">
    <source>
        <dbReference type="Proteomes" id="UP000003844"/>
    </source>
</evidence>
<dbReference type="AlphaFoldDB" id="H2BR66"/>
<dbReference type="InterPro" id="IPR006311">
    <property type="entry name" value="TAT_signal"/>
</dbReference>
<dbReference type="Pfam" id="PF13668">
    <property type="entry name" value="Ferritin_2"/>
    <property type="match status" value="1"/>
</dbReference>
<evidence type="ECO:0000313" key="1">
    <source>
        <dbReference type="EMBL" id="EHQ04385.1"/>
    </source>
</evidence>
<dbReference type="HOGENOM" id="CLU_029630_4_0_10"/>
<dbReference type="Proteomes" id="UP000003844">
    <property type="component" value="Unassembled WGS sequence"/>
</dbReference>
<dbReference type="STRING" id="865937.Gilli_0235"/>
<keyword evidence="2" id="KW-1185">Reference proteome</keyword>
<dbReference type="InterPro" id="IPR009078">
    <property type="entry name" value="Ferritin-like_SF"/>
</dbReference>
<protein>
    <recommendedName>
        <fullName evidence="3">Ferritin-like domain-containing protein</fullName>
    </recommendedName>
</protein>
<dbReference type="eggNOG" id="COG1633">
    <property type="taxonomic scope" value="Bacteria"/>
</dbReference>
<accession>H2BR66</accession>
<evidence type="ECO:0008006" key="3">
    <source>
        <dbReference type="Google" id="ProtNLM"/>
    </source>
</evidence>
<dbReference type="PROSITE" id="PS51318">
    <property type="entry name" value="TAT"/>
    <property type="match status" value="1"/>
</dbReference>
<dbReference type="SUPFAM" id="SSF47240">
    <property type="entry name" value="Ferritin-like"/>
    <property type="match status" value="1"/>
</dbReference>
<proteinExistence type="predicted"/>
<sequence length="243" mass="26560">MEGQPLSKKRDDFKSRRHFLKLGGLAVAGSGLLLYSCIPEDEPFAQQRQSEGDVFDLGSGDLGILNFAYALEQLEAAFYTRVLDGAYWAGASPIERLYLEDIRGHEVIHREFFKAAINAVAPPEQVLPELEFDFSGVDFSNRDSVLSTSILLEDTGVAAYNGAGDLIDLTLYLQLAGKIVSVEARHAAALRSVYLPGFTEFAGDDVVDEQGLDVARRPQTILQEVGNTGFIVTPFTANNLPTE</sequence>
<gene>
    <name evidence="1" type="ORF">Gilli_0235</name>
</gene>
<organism evidence="1 2">
    <name type="scientific">Gillisia limnaea (strain DSM 15749 / LMG 21470 / R-8282)</name>
    <dbReference type="NCBI Taxonomy" id="865937"/>
    <lineage>
        <taxon>Bacteria</taxon>
        <taxon>Pseudomonadati</taxon>
        <taxon>Bacteroidota</taxon>
        <taxon>Flavobacteriia</taxon>
        <taxon>Flavobacteriales</taxon>
        <taxon>Flavobacteriaceae</taxon>
        <taxon>Gillisia</taxon>
    </lineage>
</organism>
<dbReference type="EMBL" id="JH594605">
    <property type="protein sequence ID" value="EHQ04385.1"/>
    <property type="molecule type" value="Genomic_DNA"/>
</dbReference>
<name>H2BR66_GILLR</name>